<evidence type="ECO:0000256" key="2">
    <source>
        <dbReference type="PROSITE-ProRule" id="PRU01379"/>
    </source>
</evidence>
<dbReference type="InterPro" id="IPR050753">
    <property type="entry name" value="Peptidase_M14_domain"/>
</dbReference>
<evidence type="ECO:0000256" key="3">
    <source>
        <dbReference type="SAM" id="MobiDB-lite"/>
    </source>
</evidence>
<feature type="signal peptide" evidence="4">
    <location>
        <begin position="1"/>
        <end position="19"/>
    </location>
</feature>
<feature type="region of interest" description="Disordered" evidence="3">
    <location>
        <begin position="209"/>
        <end position="233"/>
    </location>
</feature>
<evidence type="ECO:0000256" key="4">
    <source>
        <dbReference type="SAM" id="SignalP"/>
    </source>
</evidence>
<dbReference type="PROSITE" id="PS52035">
    <property type="entry name" value="PEPTIDASE_M14"/>
    <property type="match status" value="1"/>
</dbReference>
<feature type="chain" id="PRO_5046566299" description="Peptidase M14 domain-containing protein" evidence="4">
    <location>
        <begin position="20"/>
        <end position="1006"/>
    </location>
</feature>
<feature type="compositionally biased region" description="Low complexity" evidence="3">
    <location>
        <begin position="488"/>
        <end position="512"/>
    </location>
</feature>
<dbReference type="Gene3D" id="3.40.630.10">
    <property type="entry name" value="Zn peptidases"/>
    <property type="match status" value="1"/>
</dbReference>
<feature type="compositionally biased region" description="Low complexity" evidence="3">
    <location>
        <begin position="45"/>
        <end position="67"/>
    </location>
</feature>
<dbReference type="Pfam" id="PF00246">
    <property type="entry name" value="Peptidase_M14"/>
    <property type="match status" value="1"/>
</dbReference>
<feature type="region of interest" description="Disordered" evidence="3">
    <location>
        <begin position="486"/>
        <end position="512"/>
    </location>
</feature>
<dbReference type="SUPFAM" id="SSF53187">
    <property type="entry name" value="Zn-dependent exopeptidases"/>
    <property type="match status" value="1"/>
</dbReference>
<gene>
    <name evidence="6" type="ORF">OEZ85_002708</name>
</gene>
<dbReference type="SMART" id="SM00631">
    <property type="entry name" value="Zn_pept"/>
    <property type="match status" value="1"/>
</dbReference>
<dbReference type="PRINTS" id="PR00765">
    <property type="entry name" value="CRBOXYPTASEA"/>
</dbReference>
<protein>
    <recommendedName>
        <fullName evidence="5">Peptidase M14 domain-containing protein</fullName>
    </recommendedName>
</protein>
<keyword evidence="4" id="KW-0732">Signal</keyword>
<evidence type="ECO:0000259" key="5">
    <source>
        <dbReference type="PROSITE" id="PS52035"/>
    </source>
</evidence>
<dbReference type="PANTHER" id="PTHR11532:SF57">
    <property type="entry name" value="CARBOXYPEPTIDASE D, B"/>
    <property type="match status" value="1"/>
</dbReference>
<comment type="similarity">
    <text evidence="1 2">Belongs to the peptidase M14 family.</text>
</comment>
<feature type="active site" description="Proton donor/acceptor" evidence="2">
    <location>
        <position position="348"/>
    </location>
</feature>
<accession>A0ABY8U122</accession>
<dbReference type="PANTHER" id="PTHR11532">
    <property type="entry name" value="PROTEASE M14 CARBOXYPEPTIDASE"/>
    <property type="match status" value="1"/>
</dbReference>
<evidence type="ECO:0000313" key="7">
    <source>
        <dbReference type="Proteomes" id="UP001244341"/>
    </source>
</evidence>
<proteinExistence type="inferred from homology"/>
<reference evidence="6 7" key="1">
    <citation type="submission" date="2023-05" db="EMBL/GenBank/DDBJ databases">
        <title>A 100% complete, gapless, phased diploid assembly of the Scenedesmus obliquus UTEX 3031 genome.</title>
        <authorList>
            <person name="Biondi T.C."/>
            <person name="Hanschen E.R."/>
            <person name="Kwon T."/>
            <person name="Eng W."/>
            <person name="Kruse C.P.S."/>
            <person name="Koehler S.I."/>
            <person name="Kunde Y."/>
            <person name="Gleasner C.D."/>
            <person name="You Mak K.T."/>
            <person name="Polle J."/>
            <person name="Hovde B.T."/>
            <person name="Starkenburg S.R."/>
        </authorList>
    </citation>
    <scope>NUCLEOTIDE SEQUENCE [LARGE SCALE GENOMIC DNA]</scope>
    <source>
        <strain evidence="6 7">DOE0152z</strain>
    </source>
</reference>
<name>A0ABY8U122_TETOB</name>
<feature type="region of interest" description="Disordered" evidence="3">
    <location>
        <begin position="45"/>
        <end position="69"/>
    </location>
</feature>
<dbReference type="EMBL" id="CP126212">
    <property type="protein sequence ID" value="WIA14166.1"/>
    <property type="molecule type" value="Genomic_DNA"/>
</dbReference>
<keyword evidence="7" id="KW-1185">Reference proteome</keyword>
<feature type="domain" description="Peptidase M14" evidence="5">
    <location>
        <begin position="77"/>
        <end position="378"/>
    </location>
</feature>
<dbReference type="Proteomes" id="UP001244341">
    <property type="component" value="Chromosome 5b"/>
</dbReference>
<evidence type="ECO:0000313" key="6">
    <source>
        <dbReference type="EMBL" id="WIA14166.1"/>
    </source>
</evidence>
<evidence type="ECO:0000256" key="1">
    <source>
        <dbReference type="ARBA" id="ARBA00005988"/>
    </source>
</evidence>
<dbReference type="InterPro" id="IPR000834">
    <property type="entry name" value="Peptidase_M14"/>
</dbReference>
<sequence>MPSTVQLVVFLGAAAAVGAFLACSCVVTDTGGRGLSLSAVMRQSASPSESSSSGSSSSGSSSSNNSSDLPKSWRWGAYHSHDELAGFMAWLNTTYPGVARVYSIGQSVQGRQLLAVELNGRSQLSPFYHKKPKVKLVGNIHGNEQATREMLLRLIHHIAHGYGRKHRMTQLLDNVCIHILPSMNPDGHEADTRLNSNSFDLNRNFPLDAMPYDPPSPEPSDNDSATVQSWRATGSGPLQPEVAAVMQWSKQHNFVLSASLHQGALIANYPHDACDTQGLLRSCPTQEDPLPLFLARVYAQNHALMKTNSNSSLGFVNGTVQGARWYTLLGGMQDWVFFDRGSVELTLELHEQMKPPPQQLPAMWALNQPALLRFAEMGQMGLHARLVDAEDFSPLQGTIHVTTPQHHRPLAISDPSGEFHMLLAPDVLYCLSIHAVHPYRSSQAYYAIHVAVLRLGAQWVIQGSGPKGLTDRHLFLAERVYDDGVEPAAEPQQQQQRGGSGDAGSSSSSKAGSAARRKVTLYVPLQGPEDDLVAVAWSPAGCRRVLLTATLLGKLTAWTQQPPEPTSQTRITQPTLKSTFSARWDVLKLALLGGTPGDVARVVGVDLRLRIISHMMKPVFDVMREWYLIVLGGTPGDAVGVDLRLHIISHMMKPVFDVMREDASMRQREQRPRLTGLSPLHTYLADLMSFHIACLKTWVARRAGSSAGLPQHVPCIRHFLDWRPCNLLLLLYMITCTATSHSPTAKANDVLYPTLKQAFKAAPACKDAAWEQTARGLFPGELQLHYSETIPECLSGLTLPPEKMMAHMESSALWQRQQPLSDAKITATATRLGLLPVRPPKAAGMYRHELQLHGSFRLPLHPAADLPDAAAAAAATAAPAADALAAVQAFSAAVPAQSGVSSSRLVSMKRRRWEQQLSYAMGDSLGPGDGSGSSSIVSFAQLADMDAAMPGLLLSVDGAVLAAEGPAPLAVDDGSKSVPKLIVDQCANGWMYACPITGEMWMRSAS</sequence>
<organism evidence="6 7">
    <name type="scientific">Tetradesmus obliquus</name>
    <name type="common">Green alga</name>
    <name type="synonym">Acutodesmus obliquus</name>
    <dbReference type="NCBI Taxonomy" id="3088"/>
    <lineage>
        <taxon>Eukaryota</taxon>
        <taxon>Viridiplantae</taxon>
        <taxon>Chlorophyta</taxon>
        <taxon>core chlorophytes</taxon>
        <taxon>Chlorophyceae</taxon>
        <taxon>CS clade</taxon>
        <taxon>Sphaeropleales</taxon>
        <taxon>Scenedesmaceae</taxon>
        <taxon>Tetradesmus</taxon>
    </lineage>
</organism>